<dbReference type="Proteomes" id="UP001501532">
    <property type="component" value="Unassembled WGS sequence"/>
</dbReference>
<dbReference type="EMBL" id="BAAAUF010000010">
    <property type="protein sequence ID" value="GAA3031146.1"/>
    <property type="molecule type" value="Genomic_DNA"/>
</dbReference>
<reference evidence="4" key="1">
    <citation type="journal article" date="2019" name="Int. J. Syst. Evol. Microbiol.">
        <title>The Global Catalogue of Microorganisms (GCM) 10K type strain sequencing project: providing services to taxonomists for standard genome sequencing and annotation.</title>
        <authorList>
            <consortium name="The Broad Institute Genomics Platform"/>
            <consortium name="The Broad Institute Genome Sequencing Center for Infectious Disease"/>
            <person name="Wu L."/>
            <person name="Ma J."/>
        </authorList>
    </citation>
    <scope>NUCLEOTIDE SEQUENCE [LARGE SCALE GENOMIC DNA]</scope>
    <source>
        <strain evidence="4">JCM 9091</strain>
    </source>
</reference>
<evidence type="ECO:0000256" key="1">
    <source>
        <dbReference type="SAM" id="MobiDB-lite"/>
    </source>
</evidence>
<dbReference type="RefSeq" id="WP_234513137.1">
    <property type="nucleotide sequence ID" value="NZ_BAAAUF010000010.1"/>
</dbReference>
<evidence type="ECO:0008006" key="5">
    <source>
        <dbReference type="Google" id="ProtNLM"/>
    </source>
</evidence>
<evidence type="ECO:0000313" key="3">
    <source>
        <dbReference type="EMBL" id="GAA3031146.1"/>
    </source>
</evidence>
<evidence type="ECO:0000256" key="2">
    <source>
        <dbReference type="SAM" id="Phobius"/>
    </source>
</evidence>
<gene>
    <name evidence="3" type="ORF">GCM10010448_11390</name>
</gene>
<sequence>MPVEEHDPFEDQFASALRQAGGTFESHRLDLAARGETRGRKIRRRRAAIAGGVTGVALVGLGGALVLPGIQTDGGRRHSVAGSPSAPPTPAASPTRPSAMSADDVVRTLERLLPKGKFSGEEGRGTGEQLPPYARVVYDDGKGKAAVAVMVDRVRPGGSQALETTACPDKVFVPYDACTSGRLADGSTLMILQGYEYPDRRVDTKLWSAELVTPKGQHISVQEWNAPAEKGAPVSRSRPPLSPDQLKMLAGAAAWRSVADAIPADPRVPTAEPSRSQGVPGGSVSATLATLLPKGAEVVKKGVADPGFGYVVIDDGKGASMVQVNVQADMSGLANQLFGSGSRTLPDGTRVATHQGPGDKGGRGVVMWTVDTMRPDGRRVVISAFNSGTQHTPATREAPALTPKQMETIATSERWFSRD</sequence>
<keyword evidence="2" id="KW-0812">Transmembrane</keyword>
<evidence type="ECO:0000313" key="4">
    <source>
        <dbReference type="Proteomes" id="UP001501532"/>
    </source>
</evidence>
<feature type="compositionally biased region" description="Low complexity" evidence="1">
    <location>
        <begin position="92"/>
        <end position="102"/>
    </location>
</feature>
<feature type="transmembrane region" description="Helical" evidence="2">
    <location>
        <begin position="47"/>
        <end position="70"/>
    </location>
</feature>
<keyword evidence="2" id="KW-1133">Transmembrane helix</keyword>
<keyword evidence="4" id="KW-1185">Reference proteome</keyword>
<proteinExistence type="predicted"/>
<feature type="region of interest" description="Disordered" evidence="1">
    <location>
        <begin position="74"/>
        <end position="102"/>
    </location>
</feature>
<comment type="caution">
    <text evidence="3">The sequence shown here is derived from an EMBL/GenBank/DDBJ whole genome shotgun (WGS) entry which is preliminary data.</text>
</comment>
<accession>A0ABP6L5Z3</accession>
<protein>
    <recommendedName>
        <fullName evidence="5">LigA protein</fullName>
    </recommendedName>
</protein>
<keyword evidence="2" id="KW-0472">Membrane</keyword>
<name>A0ABP6L5Z3_9ACTN</name>
<organism evidence="3 4">
    <name type="scientific">Streptomyces glomeratus</name>
    <dbReference type="NCBI Taxonomy" id="284452"/>
    <lineage>
        <taxon>Bacteria</taxon>
        <taxon>Bacillati</taxon>
        <taxon>Actinomycetota</taxon>
        <taxon>Actinomycetes</taxon>
        <taxon>Kitasatosporales</taxon>
        <taxon>Streptomycetaceae</taxon>
        <taxon>Streptomyces</taxon>
    </lineage>
</organism>